<comment type="caution">
    <text evidence="2">The sequence shown here is derived from an EMBL/GenBank/DDBJ whole genome shotgun (WGS) entry which is preliminary data.</text>
</comment>
<feature type="region of interest" description="Disordered" evidence="1">
    <location>
        <begin position="320"/>
        <end position="381"/>
    </location>
</feature>
<evidence type="ECO:0000313" key="3">
    <source>
        <dbReference type="Proteomes" id="UP000284403"/>
    </source>
</evidence>
<feature type="region of interest" description="Disordered" evidence="1">
    <location>
        <begin position="865"/>
        <end position="899"/>
    </location>
</feature>
<feature type="compositionally biased region" description="Basic residues" evidence="1">
    <location>
        <begin position="744"/>
        <end position="757"/>
    </location>
</feature>
<dbReference type="Proteomes" id="UP000284403">
    <property type="component" value="Unassembled WGS sequence"/>
</dbReference>
<dbReference type="EMBL" id="MKKU01000425">
    <property type="protein sequence ID" value="RNF13034.1"/>
    <property type="molecule type" value="Genomic_DNA"/>
</dbReference>
<gene>
    <name evidence="2" type="ORF">Tco025E_06327</name>
</gene>
<feature type="region of interest" description="Disordered" evidence="1">
    <location>
        <begin position="715"/>
        <end position="769"/>
    </location>
</feature>
<evidence type="ECO:0000256" key="1">
    <source>
        <dbReference type="SAM" id="MobiDB-lite"/>
    </source>
</evidence>
<organism evidence="2 3">
    <name type="scientific">Trypanosoma conorhini</name>
    <dbReference type="NCBI Taxonomy" id="83891"/>
    <lineage>
        <taxon>Eukaryota</taxon>
        <taxon>Discoba</taxon>
        <taxon>Euglenozoa</taxon>
        <taxon>Kinetoplastea</taxon>
        <taxon>Metakinetoplastina</taxon>
        <taxon>Trypanosomatida</taxon>
        <taxon>Trypanosomatidae</taxon>
        <taxon>Trypanosoma</taxon>
    </lineage>
</organism>
<dbReference type="AlphaFoldDB" id="A0A3R7MCZ2"/>
<evidence type="ECO:0000313" key="2">
    <source>
        <dbReference type="EMBL" id="RNF13034.1"/>
    </source>
</evidence>
<feature type="compositionally biased region" description="Low complexity" evidence="1">
    <location>
        <begin position="734"/>
        <end position="743"/>
    </location>
</feature>
<feature type="compositionally biased region" description="Polar residues" evidence="1">
    <location>
        <begin position="367"/>
        <end position="381"/>
    </location>
</feature>
<dbReference type="OrthoDB" id="251085at2759"/>
<keyword evidence="3" id="KW-1185">Reference proteome</keyword>
<proteinExistence type="predicted"/>
<feature type="compositionally biased region" description="Gly residues" evidence="1">
    <location>
        <begin position="876"/>
        <end position="899"/>
    </location>
</feature>
<dbReference type="GeneID" id="40319938"/>
<dbReference type="RefSeq" id="XP_029226663.1">
    <property type="nucleotide sequence ID" value="XM_029373206.1"/>
</dbReference>
<sequence>MFITEEVFACFRGWRQDAVASAFFADNEDALFLLSAMNAVPGVLKAQEPGESTTALELHTRCCQGSRLLLEPERLLLLQLLQSPSLIQVEKKTDLVDNAKDTGEAPTGELTDPDGRNIVDRLLRDLHLSSCWWRQGEYVWQTLKTSHFSLTGTSIIRHRCAAVLVTDAISASPQGARLTPTPGGGPSAVKLLLPRGSPPSFIRSALISPLVECLRTGMAQPSIRLTGSAPMSLLRVVFALKRTRSSEENEEHSGDESEDLAPSVSLVLALLGYTVSQTGTHNACDAGEKHKAWEQLFADIRCHFCGGRPQRTFEKVAADAAQDPPPPLGQMAAEEVTEGDGKTSREREEVLLPAKATSLDRPAQATEKATPQQPSNENEQENVQAQFAVVCGEDEATASSQIRSHYTLYLSEEEKVSGHHGACPWRALFLLPVLADAISSSPSKEVAFELCNADEAGGSLRMCFKLPEVAKLMECWRRSVYAESVWRANYIKHPLPAALLSVIPPPADSKTEAFLAELASRGAGEESLQLKPLIPLFDDRSRWESYFRVASFLKAAAPADHGGGEGRAGDAMESNKPLKLEGVGHWKALYDMGRRCILAAVDEASQETAVELSAKFKEQYQQYLQQCAMGGHTTSPLEGVMGKLFHSLREALNLDSPNGSKAFLDGSYQEPQIPLQEQKRVHSFLDALDDVVERVTQEPLLTQPADPVKHHVLSHANSSDSYPRKGGVSRAQHKQQQQHQQYKPQHHHEHQHHHHHQQQQQQQQQQQWLCQQGLQPPWGQQMVLPPSPAPEGVFPFPAMGHVGGVLPTPMPLLQQPQQPPFQPAVQGLPFPSLNRNAVLGIESAWPMDTPFMQRPTVMGQARAPALNPVPGRKGGRGGNSRSGRGGGRGGRGGGNAFRG</sequence>
<accession>A0A3R7MCZ2</accession>
<feature type="compositionally biased region" description="Low complexity" evidence="1">
    <location>
        <begin position="758"/>
        <end position="767"/>
    </location>
</feature>
<name>A0A3R7MCZ2_9TRYP</name>
<protein>
    <submittedName>
        <fullName evidence="2">Uncharacterized protein</fullName>
    </submittedName>
</protein>
<reference evidence="2 3" key="1">
    <citation type="journal article" date="2018" name="BMC Genomics">
        <title>Genomic comparison of Trypanosoma conorhini and Trypanosoma rangeli to Trypanosoma cruzi strains of high and low virulence.</title>
        <authorList>
            <person name="Bradwell K.R."/>
            <person name="Koparde V.N."/>
            <person name="Matveyev A.V."/>
            <person name="Serrano M.G."/>
            <person name="Alves J.M."/>
            <person name="Parikh H."/>
            <person name="Huang B."/>
            <person name="Lee V."/>
            <person name="Espinosa-Alvarez O."/>
            <person name="Ortiz P.A."/>
            <person name="Costa-Martins A.G."/>
            <person name="Teixeira M.M."/>
            <person name="Buck G.A."/>
        </authorList>
    </citation>
    <scope>NUCLEOTIDE SEQUENCE [LARGE SCALE GENOMIC DNA]</scope>
    <source>
        <strain evidence="2 3">025E</strain>
    </source>
</reference>
<feature type="compositionally biased region" description="Basic and acidic residues" evidence="1">
    <location>
        <begin position="339"/>
        <end position="350"/>
    </location>
</feature>